<dbReference type="GO" id="GO:0016491">
    <property type="term" value="F:oxidoreductase activity"/>
    <property type="evidence" value="ECO:0007669"/>
    <property type="project" value="UniProtKB-KW"/>
</dbReference>
<dbReference type="EMBL" id="CP086359">
    <property type="protein sequence ID" value="UNI21211.1"/>
    <property type="molecule type" value="Genomic_DNA"/>
</dbReference>
<dbReference type="OrthoDB" id="47007at2759"/>
<dbReference type="SUPFAM" id="SSF51735">
    <property type="entry name" value="NAD(P)-binding Rossmann-fold domains"/>
    <property type="match status" value="1"/>
</dbReference>
<keyword evidence="1" id="KW-0521">NADP</keyword>
<dbReference type="GO" id="GO:0005783">
    <property type="term" value="C:endoplasmic reticulum"/>
    <property type="evidence" value="ECO:0007669"/>
    <property type="project" value="TreeGrafter"/>
</dbReference>
<gene>
    <name evidence="3" type="ORF">JDV02_007221</name>
</gene>
<dbReference type="Gene3D" id="3.40.50.720">
    <property type="entry name" value="NAD(P)-binding Rossmann-like Domain"/>
    <property type="match status" value="1"/>
</dbReference>
<dbReference type="PANTHER" id="PTHR43086">
    <property type="entry name" value="VERY-LONG-CHAIN 3-OXOOACYL-COA REDUCTASE"/>
    <property type="match status" value="1"/>
</dbReference>
<evidence type="ECO:0000313" key="3">
    <source>
        <dbReference type="EMBL" id="UNI21211.1"/>
    </source>
</evidence>
<dbReference type="Proteomes" id="UP000829364">
    <property type="component" value="Chromosome 6"/>
</dbReference>
<name>A0A9Q8QM00_9HYPO</name>
<keyword evidence="2" id="KW-0560">Oxidoreductase</keyword>
<proteinExistence type="predicted"/>
<keyword evidence="4" id="KW-1185">Reference proteome</keyword>
<protein>
    <submittedName>
        <fullName evidence="3">Uncharacterized protein</fullName>
    </submittedName>
</protein>
<dbReference type="KEGG" id="ptkz:JDV02_007221"/>
<dbReference type="InterPro" id="IPR036291">
    <property type="entry name" value="NAD(P)-bd_dom_sf"/>
</dbReference>
<dbReference type="Pfam" id="PF00106">
    <property type="entry name" value="adh_short"/>
    <property type="match status" value="1"/>
</dbReference>
<dbReference type="InterPro" id="IPR002347">
    <property type="entry name" value="SDR_fam"/>
</dbReference>
<reference evidence="3" key="1">
    <citation type="submission" date="2021-11" db="EMBL/GenBank/DDBJ databases">
        <title>Purpureocillium_takamizusanense_genome.</title>
        <authorList>
            <person name="Nguyen N.-H."/>
        </authorList>
    </citation>
    <scope>NUCLEOTIDE SEQUENCE</scope>
    <source>
        <strain evidence="3">PT3</strain>
    </source>
</reference>
<dbReference type="RefSeq" id="XP_047844692.1">
    <property type="nucleotide sequence ID" value="XM_047988694.1"/>
</dbReference>
<evidence type="ECO:0000256" key="2">
    <source>
        <dbReference type="ARBA" id="ARBA00023002"/>
    </source>
</evidence>
<dbReference type="AlphaFoldDB" id="A0A9Q8QM00"/>
<dbReference type="PANTHER" id="PTHR43086:SF2">
    <property type="entry name" value="HYDROXYSTEROID DEHYDROGENASE-LIKE PROTEIN 1"/>
    <property type="match status" value="1"/>
</dbReference>
<accession>A0A9Q8QM00</accession>
<dbReference type="GO" id="GO:0030497">
    <property type="term" value="P:fatty acid elongation"/>
    <property type="evidence" value="ECO:0007669"/>
    <property type="project" value="TreeGrafter"/>
</dbReference>
<evidence type="ECO:0000313" key="4">
    <source>
        <dbReference type="Proteomes" id="UP000829364"/>
    </source>
</evidence>
<dbReference type="GeneID" id="72069170"/>
<evidence type="ECO:0000256" key="1">
    <source>
        <dbReference type="ARBA" id="ARBA00022857"/>
    </source>
</evidence>
<sequence length="260" mass="28328">MVTGSSAGIGLACARELASRDFDIILLGHKEHELEEARRQVLARRADVQVKTVIINCVTATAEDIHRALQPIYNLEITVLVNNVGGLVPVQPSGFKPIWRYTAEEIDATINLNLRFMAHLTRLLMPILIQNSPALIISISSQARFGCPYTAVYSGAKAFVASLSNAVNRENTLDGVDVSAIAVISGEVRSQANSRPATGMIECDVFARELFNKAPAAAALGTMEITVHWKHRLTGSLLRALPEWLLARMIVKNLHRGDPG</sequence>
<organism evidence="3 4">
    <name type="scientific">Purpureocillium takamizusanense</name>
    <dbReference type="NCBI Taxonomy" id="2060973"/>
    <lineage>
        <taxon>Eukaryota</taxon>
        <taxon>Fungi</taxon>
        <taxon>Dikarya</taxon>
        <taxon>Ascomycota</taxon>
        <taxon>Pezizomycotina</taxon>
        <taxon>Sordariomycetes</taxon>
        <taxon>Hypocreomycetidae</taxon>
        <taxon>Hypocreales</taxon>
        <taxon>Ophiocordycipitaceae</taxon>
        <taxon>Purpureocillium</taxon>
    </lineage>
</organism>